<protein>
    <submittedName>
        <fullName evidence="5">Leucine-rich repeat-containing protein 40</fullName>
    </submittedName>
</protein>
<dbReference type="PANTHER" id="PTHR48051">
    <property type="match status" value="1"/>
</dbReference>
<dbReference type="InterPro" id="IPR050216">
    <property type="entry name" value="LRR_domain-containing"/>
</dbReference>
<dbReference type="SMART" id="SM00369">
    <property type="entry name" value="LRR_TYP"/>
    <property type="match status" value="2"/>
</dbReference>
<reference evidence="5" key="1">
    <citation type="submission" date="2016-06" db="UniProtKB">
        <authorList>
            <consortium name="WormBaseParasite"/>
        </authorList>
    </citation>
    <scope>IDENTIFICATION</scope>
</reference>
<dbReference type="PRINTS" id="PR00019">
    <property type="entry name" value="LEURICHRPT"/>
</dbReference>
<dbReference type="WBParaSite" id="GPUH_0001267501-mRNA-1">
    <property type="protein sequence ID" value="GPUH_0001267501-mRNA-1"/>
    <property type="gene ID" value="GPUH_0001267501"/>
</dbReference>
<sequence length="138" mass="15023">MGDEAAAAADGVLSEWPEIRRAIAGKRCEISLNSIPPGRHPDINDEQLQNALFSPETPLNYAELTRLGLTVLHRSVGRALRLTKLILHSNALVDIPEDIGHLKELQFLDLSTNALRSLPSAVGSLPHLSTLLLSHNKV</sequence>
<dbReference type="Proteomes" id="UP000271098">
    <property type="component" value="Unassembled WGS sequence"/>
</dbReference>
<dbReference type="InterPro" id="IPR032675">
    <property type="entry name" value="LRR_dom_sf"/>
</dbReference>
<dbReference type="Gene3D" id="3.80.10.10">
    <property type="entry name" value="Ribonuclease Inhibitor"/>
    <property type="match status" value="1"/>
</dbReference>
<name>A0A183DVC0_9BILA</name>
<dbReference type="AlphaFoldDB" id="A0A183DVC0"/>
<dbReference type="SUPFAM" id="SSF52058">
    <property type="entry name" value="L domain-like"/>
    <property type="match status" value="1"/>
</dbReference>
<keyword evidence="2" id="KW-0677">Repeat</keyword>
<gene>
    <name evidence="3" type="ORF">GPUH_LOCUS12661</name>
</gene>
<evidence type="ECO:0000256" key="2">
    <source>
        <dbReference type="ARBA" id="ARBA00022737"/>
    </source>
</evidence>
<evidence type="ECO:0000313" key="5">
    <source>
        <dbReference type="WBParaSite" id="GPUH_0001267501-mRNA-1"/>
    </source>
</evidence>
<keyword evidence="4" id="KW-1185">Reference proteome</keyword>
<dbReference type="Pfam" id="PF13855">
    <property type="entry name" value="LRR_8"/>
    <property type="match status" value="1"/>
</dbReference>
<dbReference type="EMBL" id="UYRT01079498">
    <property type="protein sequence ID" value="VDN20840.1"/>
    <property type="molecule type" value="Genomic_DNA"/>
</dbReference>
<proteinExistence type="predicted"/>
<organism evidence="5">
    <name type="scientific">Gongylonema pulchrum</name>
    <dbReference type="NCBI Taxonomy" id="637853"/>
    <lineage>
        <taxon>Eukaryota</taxon>
        <taxon>Metazoa</taxon>
        <taxon>Ecdysozoa</taxon>
        <taxon>Nematoda</taxon>
        <taxon>Chromadorea</taxon>
        <taxon>Rhabditida</taxon>
        <taxon>Spirurina</taxon>
        <taxon>Spiruromorpha</taxon>
        <taxon>Spiruroidea</taxon>
        <taxon>Gongylonematidae</taxon>
        <taxon>Gongylonema</taxon>
    </lineage>
</organism>
<dbReference type="InterPro" id="IPR001611">
    <property type="entry name" value="Leu-rich_rpt"/>
</dbReference>
<dbReference type="PANTHER" id="PTHR48051:SF54">
    <property type="entry name" value="LEUCINE-RICH REPEAT-CONTAINING PROTEIN"/>
    <property type="match status" value="1"/>
</dbReference>
<accession>A0A183DVC0</accession>
<dbReference type="InterPro" id="IPR003591">
    <property type="entry name" value="Leu-rich_rpt_typical-subtyp"/>
</dbReference>
<keyword evidence="1" id="KW-0433">Leucine-rich repeat</keyword>
<evidence type="ECO:0000313" key="4">
    <source>
        <dbReference type="Proteomes" id="UP000271098"/>
    </source>
</evidence>
<dbReference type="GO" id="GO:0005737">
    <property type="term" value="C:cytoplasm"/>
    <property type="evidence" value="ECO:0007669"/>
    <property type="project" value="TreeGrafter"/>
</dbReference>
<evidence type="ECO:0000256" key="1">
    <source>
        <dbReference type="ARBA" id="ARBA00022614"/>
    </source>
</evidence>
<evidence type="ECO:0000313" key="3">
    <source>
        <dbReference type="EMBL" id="VDN20840.1"/>
    </source>
</evidence>
<dbReference type="OrthoDB" id="67933at2759"/>
<reference evidence="3 4" key="2">
    <citation type="submission" date="2018-11" db="EMBL/GenBank/DDBJ databases">
        <authorList>
            <consortium name="Pathogen Informatics"/>
        </authorList>
    </citation>
    <scope>NUCLEOTIDE SEQUENCE [LARGE SCALE GENOMIC DNA]</scope>
</reference>